<dbReference type="InterPro" id="IPR011333">
    <property type="entry name" value="SKP1/BTB/POZ_sf"/>
</dbReference>
<dbReference type="SUPFAM" id="SSF54695">
    <property type="entry name" value="POZ domain"/>
    <property type="match status" value="1"/>
</dbReference>
<sequence length="219" mass="25103">MSVWSSLTGPFCEITVGSGDAAVVFSLPKVLLCNSSTYFKAALNNGFSETSLQKINLDDDDPHIFRTYAAWLFEHEIANEAISNNSWTSDDFWNITGFEEYSKAILVDLLKRESMYKEDFSAYSACMQSICRYHLHNHQSEERKCIDSVAKELNMSWTSMGDLEQVEWRTSAMTNIPGIHFFTVHKDADEEKACVKKVEAGRNVDEFHEGNLKQVEWKW</sequence>
<dbReference type="InterPro" id="IPR000210">
    <property type="entry name" value="BTB/POZ_dom"/>
</dbReference>
<evidence type="ECO:0000313" key="2">
    <source>
        <dbReference type="EMBL" id="THZ82048.1"/>
    </source>
</evidence>
<evidence type="ECO:0000259" key="1">
    <source>
        <dbReference type="PROSITE" id="PS50097"/>
    </source>
</evidence>
<dbReference type="Pfam" id="PF00651">
    <property type="entry name" value="BTB"/>
    <property type="match status" value="1"/>
</dbReference>
<dbReference type="PANTHER" id="PTHR47843">
    <property type="entry name" value="BTB DOMAIN-CONTAINING PROTEIN-RELATED"/>
    <property type="match status" value="1"/>
</dbReference>
<dbReference type="CDD" id="cd18186">
    <property type="entry name" value="BTB_POZ_ZBTB_KLHL-like"/>
    <property type="match status" value="1"/>
</dbReference>
<gene>
    <name evidence="2" type="ORF">D6C84_06068</name>
</gene>
<dbReference type="PROSITE" id="PS50097">
    <property type="entry name" value="BTB"/>
    <property type="match status" value="1"/>
</dbReference>
<dbReference type="Gene3D" id="3.30.710.10">
    <property type="entry name" value="Potassium Channel Kv1.1, Chain A"/>
    <property type="match status" value="1"/>
</dbReference>
<organism evidence="2 3">
    <name type="scientific">Aureobasidium pullulans</name>
    <name type="common">Black yeast</name>
    <name type="synonym">Pullularia pullulans</name>
    <dbReference type="NCBI Taxonomy" id="5580"/>
    <lineage>
        <taxon>Eukaryota</taxon>
        <taxon>Fungi</taxon>
        <taxon>Dikarya</taxon>
        <taxon>Ascomycota</taxon>
        <taxon>Pezizomycotina</taxon>
        <taxon>Dothideomycetes</taxon>
        <taxon>Dothideomycetidae</taxon>
        <taxon>Dothideales</taxon>
        <taxon>Saccotheciaceae</taxon>
        <taxon>Aureobasidium</taxon>
    </lineage>
</organism>
<dbReference type="Proteomes" id="UP000310039">
    <property type="component" value="Unassembled WGS sequence"/>
</dbReference>
<dbReference type="EMBL" id="QZBT01000085">
    <property type="protein sequence ID" value="THZ82048.1"/>
    <property type="molecule type" value="Genomic_DNA"/>
</dbReference>
<dbReference type="AlphaFoldDB" id="A0A4S9XQ98"/>
<reference evidence="2 3" key="1">
    <citation type="submission" date="2018-10" db="EMBL/GenBank/DDBJ databases">
        <title>Fifty Aureobasidium pullulans genomes reveal a recombining polyextremotolerant generalist.</title>
        <authorList>
            <person name="Gostincar C."/>
            <person name="Turk M."/>
            <person name="Zajc J."/>
            <person name="Gunde-Cimerman N."/>
        </authorList>
    </citation>
    <scope>NUCLEOTIDE SEQUENCE [LARGE SCALE GENOMIC DNA]</scope>
    <source>
        <strain evidence="2 3">EXF-3403</strain>
    </source>
</reference>
<dbReference type="PANTHER" id="PTHR47843:SF3">
    <property type="entry name" value="BTB DOMAIN-CONTAINING PROTEIN"/>
    <property type="match status" value="1"/>
</dbReference>
<proteinExistence type="predicted"/>
<protein>
    <recommendedName>
        <fullName evidence="1">BTB domain-containing protein</fullName>
    </recommendedName>
</protein>
<comment type="caution">
    <text evidence="2">The sequence shown here is derived from an EMBL/GenBank/DDBJ whole genome shotgun (WGS) entry which is preliminary data.</text>
</comment>
<accession>A0A4S9XQ98</accession>
<evidence type="ECO:0000313" key="3">
    <source>
        <dbReference type="Proteomes" id="UP000310039"/>
    </source>
</evidence>
<feature type="domain" description="BTB" evidence="1">
    <location>
        <begin position="12"/>
        <end position="81"/>
    </location>
</feature>
<name>A0A4S9XQ98_AURPU</name>